<sequence length="310" mass="30887">MRSAEQTRRVGSALAGGRGPRPEAALAALLAVPLLLAACGGGSGGQAATAVPPTVAAANSATTAAAPTGAPRTVGELADRVDAAWAGVRSYRSVYTAEGTGIPVPAAALPDASPAASPAASPPAVVDRIEISREVLLPDRQRQERRAGGAVVSEGVAIGDQVFVRGAAAEALLPGADPAAWLAVDRAALGPAAADPLLARLAAPFPAGSPTAAVPDNLRPQELRPLGPVEVAGRRCEAYGAANTTELGVRIDLTFAIDADDRPCFVETRSGSAGGRETFAAYDLPLTIEPPAASTPVAASALPATPAGRD</sequence>
<organism evidence="2">
    <name type="scientific">uncultured Thermomicrobiales bacterium</name>
    <dbReference type="NCBI Taxonomy" id="1645740"/>
    <lineage>
        <taxon>Bacteria</taxon>
        <taxon>Pseudomonadati</taxon>
        <taxon>Thermomicrobiota</taxon>
        <taxon>Thermomicrobia</taxon>
        <taxon>Thermomicrobiales</taxon>
        <taxon>environmental samples</taxon>
    </lineage>
</organism>
<proteinExistence type="predicted"/>
<dbReference type="EMBL" id="CADCWL010000029">
    <property type="protein sequence ID" value="CAA9549170.1"/>
    <property type="molecule type" value="Genomic_DNA"/>
</dbReference>
<protein>
    <recommendedName>
        <fullName evidence="3">Lipoprotein</fullName>
    </recommendedName>
</protein>
<evidence type="ECO:0008006" key="3">
    <source>
        <dbReference type="Google" id="ProtNLM"/>
    </source>
</evidence>
<reference evidence="2" key="1">
    <citation type="submission" date="2020-02" db="EMBL/GenBank/DDBJ databases">
        <authorList>
            <person name="Meier V. D."/>
        </authorList>
    </citation>
    <scope>NUCLEOTIDE SEQUENCE</scope>
    <source>
        <strain evidence="2">AVDCRST_MAG19</strain>
    </source>
</reference>
<evidence type="ECO:0000256" key="1">
    <source>
        <dbReference type="SAM" id="MobiDB-lite"/>
    </source>
</evidence>
<accession>A0A6J4UFC7</accession>
<dbReference type="AlphaFoldDB" id="A0A6J4UFC7"/>
<gene>
    <name evidence="2" type="ORF">AVDCRST_MAG19-640</name>
</gene>
<feature type="region of interest" description="Disordered" evidence="1">
    <location>
        <begin position="290"/>
        <end position="310"/>
    </location>
</feature>
<feature type="region of interest" description="Disordered" evidence="1">
    <location>
        <begin position="1"/>
        <end position="20"/>
    </location>
</feature>
<name>A0A6J4UFC7_9BACT</name>
<evidence type="ECO:0000313" key="2">
    <source>
        <dbReference type="EMBL" id="CAA9549170.1"/>
    </source>
</evidence>